<dbReference type="GO" id="GO:0010855">
    <property type="term" value="F:adenylate cyclase inhibitor activity"/>
    <property type="evidence" value="ECO:0007669"/>
    <property type="project" value="TreeGrafter"/>
</dbReference>
<dbReference type="SMART" id="SM00237">
    <property type="entry name" value="Calx_beta"/>
    <property type="match status" value="1"/>
</dbReference>
<organism evidence="6 7">
    <name type="scientific">Okeania hirsuta</name>
    <dbReference type="NCBI Taxonomy" id="1458930"/>
    <lineage>
        <taxon>Bacteria</taxon>
        <taxon>Bacillati</taxon>
        <taxon>Cyanobacteriota</taxon>
        <taxon>Cyanophyceae</taxon>
        <taxon>Oscillatoriophycideae</taxon>
        <taxon>Oscillatoriales</taxon>
        <taxon>Microcoleaceae</taxon>
        <taxon>Okeania</taxon>
    </lineage>
</organism>
<evidence type="ECO:0000256" key="4">
    <source>
        <dbReference type="SAM" id="MobiDB-lite"/>
    </source>
</evidence>
<dbReference type="InterPro" id="IPR038081">
    <property type="entry name" value="CalX-like_sf"/>
</dbReference>
<dbReference type="AlphaFoldDB" id="A0A3N6NRG0"/>
<keyword evidence="3" id="KW-0106">Calcium</keyword>
<dbReference type="PANTHER" id="PTHR46682">
    <property type="entry name" value="ADHESION G-PROTEIN COUPLED RECEPTOR V1"/>
    <property type="match status" value="1"/>
</dbReference>
<dbReference type="SUPFAM" id="SSF141072">
    <property type="entry name" value="CalX-like"/>
    <property type="match status" value="1"/>
</dbReference>
<gene>
    <name evidence="6" type="ORF">D5R40_28570</name>
</gene>
<feature type="compositionally biased region" description="Polar residues" evidence="4">
    <location>
        <begin position="180"/>
        <end position="190"/>
    </location>
</feature>
<name>A0A3N6NRG0_9CYAN</name>
<feature type="region of interest" description="Disordered" evidence="4">
    <location>
        <begin position="1"/>
        <end position="23"/>
    </location>
</feature>
<feature type="domain" description="Calx-beta" evidence="5">
    <location>
        <begin position="168"/>
        <end position="267"/>
    </location>
</feature>
<evidence type="ECO:0000256" key="3">
    <source>
        <dbReference type="ARBA" id="ARBA00022837"/>
    </source>
</evidence>
<dbReference type="InterPro" id="IPR005638">
    <property type="entry name" value="Pest_crys_dom-III"/>
</dbReference>
<comment type="caution">
    <text evidence="6">The sequence shown here is derived from an EMBL/GenBank/DDBJ whole genome shotgun (WGS) entry which is preliminary data.</text>
</comment>
<feature type="region of interest" description="Disordered" evidence="4">
    <location>
        <begin position="155"/>
        <end position="190"/>
    </location>
</feature>
<dbReference type="GO" id="GO:0071277">
    <property type="term" value="P:cellular response to calcium ion"/>
    <property type="evidence" value="ECO:0007669"/>
    <property type="project" value="TreeGrafter"/>
</dbReference>
<dbReference type="Proteomes" id="UP000269154">
    <property type="component" value="Unassembled WGS sequence"/>
</dbReference>
<evidence type="ECO:0000313" key="7">
    <source>
        <dbReference type="Proteomes" id="UP000269154"/>
    </source>
</evidence>
<dbReference type="GO" id="GO:0016020">
    <property type="term" value="C:membrane"/>
    <property type="evidence" value="ECO:0007669"/>
    <property type="project" value="InterPro"/>
</dbReference>
<dbReference type="GO" id="GO:0001965">
    <property type="term" value="F:G-protein alpha-subunit binding"/>
    <property type="evidence" value="ECO:0007669"/>
    <property type="project" value="TreeGrafter"/>
</dbReference>
<feature type="compositionally biased region" description="Polar residues" evidence="4">
    <location>
        <begin position="8"/>
        <end position="19"/>
    </location>
</feature>
<dbReference type="GO" id="GO:0090729">
    <property type="term" value="F:toxin activity"/>
    <property type="evidence" value="ECO:0007669"/>
    <property type="project" value="InterPro"/>
</dbReference>
<dbReference type="EMBL" id="RCBY01000281">
    <property type="protein sequence ID" value="RQH26118.1"/>
    <property type="molecule type" value="Genomic_DNA"/>
</dbReference>
<dbReference type="GO" id="GO:0004930">
    <property type="term" value="F:G protein-coupled receptor activity"/>
    <property type="evidence" value="ECO:0007669"/>
    <property type="project" value="InterPro"/>
</dbReference>
<dbReference type="InterPro" id="IPR003644">
    <property type="entry name" value="Calx_beta"/>
</dbReference>
<dbReference type="Pfam" id="PF03160">
    <property type="entry name" value="Calx-beta"/>
    <property type="match status" value="1"/>
</dbReference>
<dbReference type="Gene3D" id="2.60.120.260">
    <property type="entry name" value="Galactose-binding domain-like"/>
    <property type="match status" value="1"/>
</dbReference>
<feature type="region of interest" description="Disordered" evidence="4">
    <location>
        <begin position="208"/>
        <end position="227"/>
    </location>
</feature>
<dbReference type="Pfam" id="PF03944">
    <property type="entry name" value="Endotoxin_C"/>
    <property type="match status" value="1"/>
</dbReference>
<dbReference type="GO" id="GO:0005737">
    <property type="term" value="C:cytoplasm"/>
    <property type="evidence" value="ECO:0007669"/>
    <property type="project" value="TreeGrafter"/>
</dbReference>
<keyword evidence="7" id="KW-1185">Reference proteome</keyword>
<evidence type="ECO:0000259" key="5">
    <source>
        <dbReference type="SMART" id="SM00237"/>
    </source>
</evidence>
<sequence>MLTVVDNDASSPDNGNSGSPLRIEAEDMTLSGYKSESRSVASGDAVVSVSRKHTQGSATTQFTGDTGTYNVVVGYYDEKDGQSSVSVEIGNQTIDSSVFDQDLGNSSVSSKNFVERTIATSLQINNGENITLNGEKEGGERARFDYIEFIPVAAPEPAPAPAPEPAPAPAPAPEPAPGTLSFSDTTYSINEDGTTQGAVIVTRSSGSDGAVSVTVTPSNGTATADNDYDSTPITVDFADGETEKTINISIVDDSEQENDETINLTLSSPTGGATLGTEETAVLTVVDNDASSPDNGLGGDNTFNGGPGDDNFVSSSGNNSYDGGEGQDTVIYASNKTSGLIASIDDW</sequence>
<keyword evidence="2" id="KW-0677">Repeat</keyword>
<dbReference type="FunFam" id="2.60.40.2030:FF:000017">
    <property type="entry name" value="Adhesion G protein-coupled receptor V1"/>
    <property type="match status" value="1"/>
</dbReference>
<accession>A0A3N6NRG0</accession>
<dbReference type="Gene3D" id="2.60.40.2030">
    <property type="match status" value="1"/>
</dbReference>
<dbReference type="PANTHER" id="PTHR46682:SF1">
    <property type="entry name" value="ADHESION G-PROTEIN COUPLED RECEPTOR V1"/>
    <property type="match status" value="1"/>
</dbReference>
<keyword evidence="1" id="KW-0732">Signal</keyword>
<reference evidence="6 7" key="1">
    <citation type="journal article" date="2018" name="ACS Chem. Biol.">
        <title>Ketoreductase domain dysfunction expands chemodiversity: malyngamide biosynthesis in the cyanobacterium Okeania hirsuta.</title>
        <authorList>
            <person name="Moss N.A."/>
            <person name="Leao T."/>
            <person name="Rankin M."/>
            <person name="McCullough T.M."/>
            <person name="Qu P."/>
            <person name="Korobeynikov A."/>
            <person name="Smith J.L."/>
            <person name="Gerwick L."/>
            <person name="Gerwick W.H."/>
        </authorList>
    </citation>
    <scope>NUCLEOTIDE SEQUENCE [LARGE SCALE GENOMIC DNA]</scope>
    <source>
        <strain evidence="6 7">PAB10Feb10-1</strain>
    </source>
</reference>
<evidence type="ECO:0000256" key="2">
    <source>
        <dbReference type="ARBA" id="ARBA00022737"/>
    </source>
</evidence>
<dbReference type="OrthoDB" id="457996at2"/>
<evidence type="ECO:0000313" key="6">
    <source>
        <dbReference type="EMBL" id="RQH26118.1"/>
    </source>
</evidence>
<evidence type="ECO:0000256" key="1">
    <source>
        <dbReference type="ARBA" id="ARBA00022729"/>
    </source>
</evidence>
<dbReference type="InterPro" id="IPR026919">
    <property type="entry name" value="ADGRV1"/>
</dbReference>
<feature type="region of interest" description="Disordered" evidence="4">
    <location>
        <begin position="288"/>
        <end position="328"/>
    </location>
</feature>
<protein>
    <recommendedName>
        <fullName evidence="5">Calx-beta domain-containing protein</fullName>
    </recommendedName>
</protein>
<feature type="compositionally biased region" description="Pro residues" evidence="4">
    <location>
        <begin position="155"/>
        <end position="176"/>
    </location>
</feature>
<proteinExistence type="predicted"/>
<feature type="compositionally biased region" description="Polar residues" evidence="4">
    <location>
        <begin position="312"/>
        <end position="321"/>
    </location>
</feature>